<gene>
    <name evidence="2" type="ORF">GH741_18070</name>
</gene>
<dbReference type="InterPro" id="IPR002686">
    <property type="entry name" value="Transposase_17"/>
</dbReference>
<dbReference type="GO" id="GO:0003677">
    <property type="term" value="F:DNA binding"/>
    <property type="evidence" value="ECO:0007669"/>
    <property type="project" value="InterPro"/>
</dbReference>
<evidence type="ECO:0000313" key="2">
    <source>
        <dbReference type="EMBL" id="MRH44555.1"/>
    </source>
</evidence>
<feature type="non-terminal residue" evidence="2">
    <location>
        <position position="1"/>
    </location>
</feature>
<dbReference type="Pfam" id="PF01797">
    <property type="entry name" value="Y1_Tnp"/>
    <property type="match status" value="1"/>
</dbReference>
<dbReference type="Gene3D" id="3.30.70.1290">
    <property type="entry name" value="Transposase IS200-like"/>
    <property type="match status" value="1"/>
</dbReference>
<accession>A0A6A8DFU1</accession>
<evidence type="ECO:0000313" key="3">
    <source>
        <dbReference type="Proteomes" id="UP000799092"/>
    </source>
</evidence>
<feature type="domain" description="Transposase IS200-like" evidence="1">
    <location>
        <begin position="1"/>
        <end position="57"/>
    </location>
</feature>
<sequence>PQINLANTTKSYKTVTSRYIRKEFPEELSKYYWKPYFWSRSYMILTTGGATIDVFKSILKNKESKTLAPNPH</sequence>
<name>A0A6A8DFU1_9BACI</name>
<dbReference type="AlphaFoldDB" id="A0A6A8DFU1"/>
<dbReference type="SUPFAM" id="SSF143422">
    <property type="entry name" value="Transposase IS200-like"/>
    <property type="match status" value="1"/>
</dbReference>
<dbReference type="InterPro" id="IPR036515">
    <property type="entry name" value="Transposase_17_sf"/>
</dbReference>
<reference evidence="2" key="1">
    <citation type="submission" date="2019-11" db="EMBL/GenBank/DDBJ databases">
        <authorList>
            <person name="Li J."/>
        </authorList>
    </citation>
    <scope>NUCLEOTIDE SEQUENCE</scope>
    <source>
        <strain evidence="2">B6B</strain>
    </source>
</reference>
<keyword evidence="3" id="KW-1185">Reference proteome</keyword>
<dbReference type="GO" id="GO:0004803">
    <property type="term" value="F:transposase activity"/>
    <property type="evidence" value="ECO:0007669"/>
    <property type="project" value="InterPro"/>
</dbReference>
<evidence type="ECO:0000259" key="1">
    <source>
        <dbReference type="Pfam" id="PF01797"/>
    </source>
</evidence>
<dbReference type="Proteomes" id="UP000799092">
    <property type="component" value="Unassembled WGS sequence"/>
</dbReference>
<proteinExistence type="predicted"/>
<comment type="caution">
    <text evidence="2">The sequence shown here is derived from an EMBL/GenBank/DDBJ whole genome shotgun (WGS) entry which is preliminary data.</text>
</comment>
<dbReference type="EMBL" id="WJNG01000016">
    <property type="protein sequence ID" value="MRH44555.1"/>
    <property type="molecule type" value="Genomic_DNA"/>
</dbReference>
<organism evidence="2 3">
    <name type="scientific">Aquibacillus halophilus</name>
    <dbReference type="NCBI Taxonomy" id="930132"/>
    <lineage>
        <taxon>Bacteria</taxon>
        <taxon>Bacillati</taxon>
        <taxon>Bacillota</taxon>
        <taxon>Bacilli</taxon>
        <taxon>Bacillales</taxon>
        <taxon>Bacillaceae</taxon>
        <taxon>Aquibacillus</taxon>
    </lineage>
</organism>
<protein>
    <submittedName>
        <fullName evidence="2">IS200/IS605 family transposase</fullName>
    </submittedName>
</protein>
<dbReference type="GO" id="GO:0006313">
    <property type="term" value="P:DNA transposition"/>
    <property type="evidence" value="ECO:0007669"/>
    <property type="project" value="InterPro"/>
</dbReference>